<gene>
    <name evidence="2" type="ORF">NC998_03160</name>
</gene>
<dbReference type="EMBL" id="JAMPKM010000001">
    <property type="protein sequence ID" value="MEP0816091.1"/>
    <property type="molecule type" value="Genomic_DNA"/>
</dbReference>
<protein>
    <recommendedName>
        <fullName evidence="4">Lipoprotein</fullName>
    </recommendedName>
</protein>
<keyword evidence="1" id="KW-0732">Signal</keyword>
<comment type="caution">
    <text evidence="2">The sequence shown here is derived from an EMBL/GenBank/DDBJ whole genome shotgun (WGS) entry which is preliminary data.</text>
</comment>
<accession>A0ABV0J2V2</accession>
<keyword evidence="3" id="KW-1185">Reference proteome</keyword>
<feature type="signal peptide" evidence="1">
    <location>
        <begin position="1"/>
        <end position="21"/>
    </location>
</feature>
<dbReference type="RefSeq" id="WP_190431775.1">
    <property type="nucleotide sequence ID" value="NZ_JAMPKM010000001.1"/>
</dbReference>
<evidence type="ECO:0008006" key="4">
    <source>
        <dbReference type="Google" id="ProtNLM"/>
    </source>
</evidence>
<evidence type="ECO:0000313" key="2">
    <source>
        <dbReference type="EMBL" id="MEP0816091.1"/>
    </source>
</evidence>
<reference evidence="2 3" key="1">
    <citation type="submission" date="2022-04" db="EMBL/GenBank/DDBJ databases">
        <title>Positive selection, recombination, and allopatry shape intraspecific diversity of widespread and dominant cyanobacteria.</title>
        <authorList>
            <person name="Wei J."/>
            <person name="Shu W."/>
            <person name="Hu C."/>
        </authorList>
    </citation>
    <scope>NUCLEOTIDE SEQUENCE [LARGE SCALE GENOMIC DNA]</scope>
    <source>
        <strain evidence="2 3">GB2-A4</strain>
    </source>
</reference>
<evidence type="ECO:0000256" key="1">
    <source>
        <dbReference type="SAM" id="SignalP"/>
    </source>
</evidence>
<proteinExistence type="predicted"/>
<feature type="chain" id="PRO_5045216544" description="Lipoprotein" evidence="1">
    <location>
        <begin position="22"/>
        <end position="83"/>
    </location>
</feature>
<dbReference type="PROSITE" id="PS51257">
    <property type="entry name" value="PROKAR_LIPOPROTEIN"/>
    <property type="match status" value="1"/>
</dbReference>
<name>A0ABV0J2V2_9CYAN</name>
<sequence length="83" mass="8887">MLRKSALISLAVSLFLASCNGASKPISQSETYAWSVQGVDGEKTNFVCKKIDIVIYASKKAGSNMNSIVVDDKYCAKLPKPSA</sequence>
<evidence type="ECO:0000313" key="3">
    <source>
        <dbReference type="Proteomes" id="UP001464891"/>
    </source>
</evidence>
<dbReference type="Proteomes" id="UP001464891">
    <property type="component" value="Unassembled WGS sequence"/>
</dbReference>
<organism evidence="2 3">
    <name type="scientific">Trichocoleus desertorum GB2-A4</name>
    <dbReference type="NCBI Taxonomy" id="2933944"/>
    <lineage>
        <taxon>Bacteria</taxon>
        <taxon>Bacillati</taxon>
        <taxon>Cyanobacteriota</taxon>
        <taxon>Cyanophyceae</taxon>
        <taxon>Leptolyngbyales</taxon>
        <taxon>Trichocoleusaceae</taxon>
        <taxon>Trichocoleus</taxon>
    </lineage>
</organism>